<feature type="compositionally biased region" description="Low complexity" evidence="1">
    <location>
        <begin position="174"/>
        <end position="189"/>
    </location>
</feature>
<dbReference type="OrthoDB" id="3232309at2759"/>
<dbReference type="PANTHER" id="PTHR39466">
    <property type="entry name" value="RGS DOMAIN-CONTAINING PROTEIN"/>
    <property type="match status" value="1"/>
</dbReference>
<dbReference type="RefSeq" id="XP_030992010.1">
    <property type="nucleotide sequence ID" value="XM_031143588.1"/>
</dbReference>
<feature type="transmembrane region" description="Helical" evidence="2">
    <location>
        <begin position="285"/>
        <end position="309"/>
    </location>
</feature>
<dbReference type="AlphaFoldDB" id="A0A507AZ52"/>
<dbReference type="InterPro" id="IPR044926">
    <property type="entry name" value="RGS_subdomain_2"/>
</dbReference>
<sequence>MRLPSWLTWYKKPEYRDIKEYSTAVGTGRRQPSPDGRNKTAIPSRLKLDRVLENKTCSPMSLYDFYMYLKYIEFSAENLEFYIWFKNYEADYVKNGGLDSDKASFHSDSTSSVAKLGEQISSSTTELADLSSADPEIARETLEKITQLISSEALCSNGKCERPSVADRLKNLTKSSESPKPSSKETAAAAAAGAPTLDILGADATAINTTSRGGLNAVIQAFLVPGSKKELNIPPSMRDEALAALQNSSDPRHLRPVADHVYLLLRNCSHRNFVRLGVSNGTFETICVATSLGIVLTLAGFLCVLLRAFAAPRIHSQPRWDAFAAWPLWWLGISLILSGLRGSCFFLLLFTRRQPLPWERFDDGASMHSQRSSILHRVSRLMIFDRKLRVKDVHLRRLQHKIVIQSLLGGAIFASLGVLVFIFLPVWSDPLMG</sequence>
<keyword evidence="2" id="KW-0812">Transmembrane</keyword>
<evidence type="ECO:0000256" key="1">
    <source>
        <dbReference type="SAM" id="MobiDB-lite"/>
    </source>
</evidence>
<keyword evidence="2" id="KW-1133">Transmembrane helix</keyword>
<feature type="transmembrane region" description="Helical" evidence="2">
    <location>
        <begin position="329"/>
        <end position="350"/>
    </location>
</feature>
<comment type="caution">
    <text evidence="3">The sequence shown here is derived from an EMBL/GenBank/DDBJ whole genome shotgun (WGS) entry which is preliminary data.</text>
</comment>
<dbReference type="GeneID" id="41976151"/>
<dbReference type="InParanoid" id="A0A507AZ52"/>
<dbReference type="EMBL" id="SKBQ01000059">
    <property type="protein sequence ID" value="TPX10299.1"/>
    <property type="molecule type" value="Genomic_DNA"/>
</dbReference>
<keyword evidence="4" id="KW-1185">Reference proteome</keyword>
<protein>
    <recommendedName>
        <fullName evidence="5">RGS domain-containing protein</fullName>
    </recommendedName>
</protein>
<evidence type="ECO:0000256" key="2">
    <source>
        <dbReference type="SAM" id="Phobius"/>
    </source>
</evidence>
<feature type="region of interest" description="Disordered" evidence="1">
    <location>
        <begin position="166"/>
        <end position="189"/>
    </location>
</feature>
<dbReference type="SUPFAM" id="SSF48097">
    <property type="entry name" value="Regulator of G-protein signaling, RGS"/>
    <property type="match status" value="1"/>
</dbReference>
<evidence type="ECO:0008006" key="5">
    <source>
        <dbReference type="Google" id="ProtNLM"/>
    </source>
</evidence>
<evidence type="ECO:0000313" key="4">
    <source>
        <dbReference type="Proteomes" id="UP000319257"/>
    </source>
</evidence>
<keyword evidence="2" id="KW-0472">Membrane</keyword>
<organism evidence="3 4">
    <name type="scientific">Thyridium curvatum</name>
    <dbReference type="NCBI Taxonomy" id="1093900"/>
    <lineage>
        <taxon>Eukaryota</taxon>
        <taxon>Fungi</taxon>
        <taxon>Dikarya</taxon>
        <taxon>Ascomycota</taxon>
        <taxon>Pezizomycotina</taxon>
        <taxon>Sordariomycetes</taxon>
        <taxon>Sordariomycetidae</taxon>
        <taxon>Thyridiales</taxon>
        <taxon>Thyridiaceae</taxon>
        <taxon>Thyridium</taxon>
    </lineage>
</organism>
<name>A0A507AZ52_9PEZI</name>
<dbReference type="Gene3D" id="1.10.167.10">
    <property type="entry name" value="Regulator of G-protein Signalling 4, domain 2"/>
    <property type="match status" value="1"/>
</dbReference>
<reference evidence="3 4" key="1">
    <citation type="submission" date="2019-06" db="EMBL/GenBank/DDBJ databases">
        <title>Draft genome sequence of the filamentous fungus Phialemoniopsis curvata isolated from diesel fuel.</title>
        <authorList>
            <person name="Varaljay V.A."/>
            <person name="Lyon W.J."/>
            <person name="Crouch A.L."/>
            <person name="Drake C.E."/>
            <person name="Hollomon J.M."/>
            <person name="Nadeau L.J."/>
            <person name="Nunn H.S."/>
            <person name="Stevenson B.S."/>
            <person name="Bojanowski C.L."/>
            <person name="Crookes-Goodson W.J."/>
        </authorList>
    </citation>
    <scope>NUCLEOTIDE SEQUENCE [LARGE SCALE GENOMIC DNA]</scope>
    <source>
        <strain evidence="3 4">D216</strain>
    </source>
</reference>
<gene>
    <name evidence="3" type="ORF">E0L32_008704</name>
</gene>
<dbReference type="InterPro" id="IPR036305">
    <property type="entry name" value="RGS_sf"/>
</dbReference>
<evidence type="ECO:0000313" key="3">
    <source>
        <dbReference type="EMBL" id="TPX10299.1"/>
    </source>
</evidence>
<accession>A0A507AZ52</accession>
<proteinExistence type="predicted"/>
<dbReference type="Proteomes" id="UP000319257">
    <property type="component" value="Unassembled WGS sequence"/>
</dbReference>
<dbReference type="PANTHER" id="PTHR39466:SF1">
    <property type="entry name" value="RGS DOMAIN-CONTAINING PROTEIN"/>
    <property type="match status" value="1"/>
</dbReference>
<dbReference type="STRING" id="1093900.A0A507AZ52"/>
<feature type="transmembrane region" description="Helical" evidence="2">
    <location>
        <begin position="406"/>
        <end position="427"/>
    </location>
</feature>